<name>A0A0B6X0L2_9BACT</name>
<dbReference type="GO" id="GO:0004407">
    <property type="term" value="F:histone deacetylase activity"/>
    <property type="evidence" value="ECO:0007669"/>
    <property type="project" value="InterPro"/>
</dbReference>
<protein>
    <submittedName>
        <fullName evidence="4">Deacetylase, histone deacetylase/acetoin utilization protein</fullName>
    </submittedName>
</protein>
<reference evidence="4 5" key="2">
    <citation type="submission" date="2015-01" db="EMBL/GenBank/DDBJ databases">
        <title>Complete genome sequence of Pyrinomonas methylaliphatogenes type strain K22T.</title>
        <authorList>
            <person name="Lee K.C.Y."/>
            <person name="Power J.F."/>
            <person name="Dunfield P.F."/>
            <person name="Morgan X.C."/>
            <person name="Huttenhower C."/>
            <person name="Stott M.B."/>
        </authorList>
    </citation>
    <scope>NUCLEOTIDE SEQUENCE [LARGE SCALE GENOMIC DNA]</scope>
    <source>
        <strain evidence="4 5">K22</strain>
    </source>
</reference>
<dbReference type="CDD" id="cd09993">
    <property type="entry name" value="HDAC_classIV"/>
    <property type="match status" value="1"/>
</dbReference>
<dbReference type="InterPro" id="IPR023696">
    <property type="entry name" value="Ureohydrolase_dom_sf"/>
</dbReference>
<reference evidence="4 5" key="1">
    <citation type="submission" date="2013-12" db="EMBL/GenBank/DDBJ databases">
        <authorList>
            <person name="Stott M."/>
        </authorList>
    </citation>
    <scope>NUCLEOTIDE SEQUENCE [LARGE SCALE GENOMIC DNA]</scope>
    <source>
        <strain evidence="4 5">K22</strain>
    </source>
</reference>
<evidence type="ECO:0000256" key="1">
    <source>
        <dbReference type="ARBA" id="ARBA00005947"/>
    </source>
</evidence>
<dbReference type="InterPro" id="IPR023801">
    <property type="entry name" value="His_deacetylse_dom"/>
</dbReference>
<dbReference type="RefSeq" id="WP_083437776.1">
    <property type="nucleotide sequence ID" value="NZ_CBXV010000007.1"/>
</dbReference>
<gene>
    <name evidence="4" type="ORF">PYK22_02084</name>
</gene>
<feature type="domain" description="Histone deacetylase" evidence="3">
    <location>
        <begin position="17"/>
        <end position="282"/>
    </location>
</feature>
<evidence type="ECO:0000256" key="2">
    <source>
        <dbReference type="ARBA" id="ARBA00022801"/>
    </source>
</evidence>
<dbReference type="GO" id="GO:0040029">
    <property type="term" value="P:epigenetic regulation of gene expression"/>
    <property type="evidence" value="ECO:0007669"/>
    <property type="project" value="TreeGrafter"/>
</dbReference>
<dbReference type="Proteomes" id="UP000031518">
    <property type="component" value="Unassembled WGS sequence"/>
</dbReference>
<dbReference type="STRING" id="454194.PYK22_02084"/>
<dbReference type="PANTHER" id="PTHR10625:SF19">
    <property type="entry name" value="HISTONE DEACETYLASE 12"/>
    <property type="match status" value="1"/>
</dbReference>
<comment type="similarity">
    <text evidence="1">Belongs to the histone deacetylase family.</text>
</comment>
<accession>A0A0B6X0L2</accession>
<keyword evidence="2" id="KW-0378">Hydrolase</keyword>
<dbReference type="InterPro" id="IPR000286">
    <property type="entry name" value="HDACs"/>
</dbReference>
<evidence type="ECO:0000259" key="3">
    <source>
        <dbReference type="Pfam" id="PF00850"/>
    </source>
</evidence>
<proteinExistence type="inferred from homology"/>
<dbReference type="PANTHER" id="PTHR10625">
    <property type="entry name" value="HISTONE DEACETYLASE HDAC1-RELATED"/>
    <property type="match status" value="1"/>
</dbReference>
<keyword evidence="5" id="KW-1185">Reference proteome</keyword>
<organism evidence="4 5">
    <name type="scientific">Pyrinomonas methylaliphatogenes</name>
    <dbReference type="NCBI Taxonomy" id="454194"/>
    <lineage>
        <taxon>Bacteria</taxon>
        <taxon>Pseudomonadati</taxon>
        <taxon>Acidobacteriota</taxon>
        <taxon>Blastocatellia</taxon>
        <taxon>Blastocatellales</taxon>
        <taxon>Pyrinomonadaceae</taxon>
        <taxon>Pyrinomonas</taxon>
    </lineage>
</organism>
<dbReference type="InterPro" id="IPR037138">
    <property type="entry name" value="His_deacetylse_dom_sf"/>
</dbReference>
<evidence type="ECO:0000313" key="4">
    <source>
        <dbReference type="EMBL" id="CDM66074.1"/>
    </source>
</evidence>
<dbReference type="GO" id="GO:0016787">
    <property type="term" value="F:hydrolase activity"/>
    <property type="evidence" value="ECO:0007669"/>
    <property type="project" value="UniProtKB-KW"/>
</dbReference>
<dbReference type="AlphaFoldDB" id="A0A0B6X0L2"/>
<dbReference type="SUPFAM" id="SSF52768">
    <property type="entry name" value="Arginase/deacetylase"/>
    <property type="match status" value="1"/>
</dbReference>
<sequence>MRVWYSPHYYANIGENHVFPMRKFALVRERLLREGTLHLEEIAESRPVALEDVLLVHTEDYITRLRAGTLTERELRRLGLPWSKALVRRSLLAAGGTLSAARWALAHGVGSNLAGGTHHAFADRGEGFCVLNDVAIAIRALQRERLIERAAVIDLDVHQGNGTATIFADDPRVFTFSIHGAKNYPLFKAHSTLDIALSDGVRDAEYLDTLQESLPQVFAHAPDIVFYLAGADPYRDDKLGRLALTIEGLRARDEIVLRECRQRKIPIVTVMAGGYAKELGDTVEIHCNTIRAVRAIFETMNAPVAQPTDRSVADSEHMPSER</sequence>
<dbReference type="Pfam" id="PF00850">
    <property type="entry name" value="Hist_deacetyl"/>
    <property type="match status" value="1"/>
</dbReference>
<dbReference type="Gene3D" id="3.40.800.20">
    <property type="entry name" value="Histone deacetylase domain"/>
    <property type="match status" value="1"/>
</dbReference>
<dbReference type="InterPro" id="IPR044150">
    <property type="entry name" value="HDAC_classIV"/>
</dbReference>
<dbReference type="OrthoDB" id="9808367at2"/>
<dbReference type="EMBL" id="CBXV010000007">
    <property type="protein sequence ID" value="CDM66074.1"/>
    <property type="molecule type" value="Genomic_DNA"/>
</dbReference>
<dbReference type="PRINTS" id="PR01270">
    <property type="entry name" value="HDASUPER"/>
</dbReference>
<evidence type="ECO:0000313" key="5">
    <source>
        <dbReference type="Proteomes" id="UP000031518"/>
    </source>
</evidence>